<protein>
    <submittedName>
        <fullName evidence="2">Uncharacterized protein</fullName>
    </submittedName>
</protein>
<feature type="compositionally biased region" description="Low complexity" evidence="1">
    <location>
        <begin position="255"/>
        <end position="265"/>
    </location>
</feature>
<dbReference type="EMBL" id="JAUEPO010000002">
    <property type="protein sequence ID" value="KAK3332307.1"/>
    <property type="molecule type" value="Genomic_DNA"/>
</dbReference>
<reference evidence="2" key="2">
    <citation type="submission" date="2023-06" db="EMBL/GenBank/DDBJ databases">
        <authorList>
            <consortium name="Lawrence Berkeley National Laboratory"/>
            <person name="Haridas S."/>
            <person name="Hensen N."/>
            <person name="Bonometti L."/>
            <person name="Westerberg I."/>
            <person name="Brannstrom I.O."/>
            <person name="Guillou S."/>
            <person name="Cros-Aarteil S."/>
            <person name="Calhoun S."/>
            <person name="Kuo A."/>
            <person name="Mondo S."/>
            <person name="Pangilinan J."/>
            <person name="Riley R."/>
            <person name="Labutti K."/>
            <person name="Andreopoulos B."/>
            <person name="Lipzen A."/>
            <person name="Chen C."/>
            <person name="Yanf M."/>
            <person name="Daum C."/>
            <person name="Ng V."/>
            <person name="Clum A."/>
            <person name="Steindorff A."/>
            <person name="Ohm R."/>
            <person name="Martin F."/>
            <person name="Silar P."/>
            <person name="Natvig D."/>
            <person name="Lalanne C."/>
            <person name="Gautier V."/>
            <person name="Ament-Velasquez S.L."/>
            <person name="Kruys A."/>
            <person name="Hutchinson M.I."/>
            <person name="Powell A.J."/>
            <person name="Barry K."/>
            <person name="Miller A.N."/>
            <person name="Grigoriev I.V."/>
            <person name="Debuchy R."/>
            <person name="Gladieux P."/>
            <person name="Thoren M.H."/>
            <person name="Johannesson H."/>
        </authorList>
    </citation>
    <scope>NUCLEOTIDE SEQUENCE</scope>
    <source>
        <strain evidence="2">SMH4131-1</strain>
    </source>
</reference>
<feature type="region of interest" description="Disordered" evidence="1">
    <location>
        <begin position="168"/>
        <end position="316"/>
    </location>
</feature>
<feature type="compositionally biased region" description="Basic and acidic residues" evidence="1">
    <location>
        <begin position="240"/>
        <end position="250"/>
    </location>
</feature>
<feature type="compositionally biased region" description="Low complexity" evidence="1">
    <location>
        <begin position="275"/>
        <end position="302"/>
    </location>
</feature>
<evidence type="ECO:0000313" key="3">
    <source>
        <dbReference type="Proteomes" id="UP001286456"/>
    </source>
</evidence>
<evidence type="ECO:0000256" key="1">
    <source>
        <dbReference type="SAM" id="MobiDB-lite"/>
    </source>
</evidence>
<accession>A0AAE0IWL8</accession>
<dbReference type="AlphaFoldDB" id="A0AAE0IWL8"/>
<evidence type="ECO:0000313" key="2">
    <source>
        <dbReference type="EMBL" id="KAK3332307.1"/>
    </source>
</evidence>
<feature type="compositionally biased region" description="Basic residues" evidence="1">
    <location>
        <begin position="214"/>
        <end position="223"/>
    </location>
</feature>
<reference evidence="2" key="1">
    <citation type="journal article" date="2023" name="Mol. Phylogenet. Evol.">
        <title>Genome-scale phylogeny and comparative genomics of the fungal order Sordariales.</title>
        <authorList>
            <person name="Hensen N."/>
            <person name="Bonometti L."/>
            <person name="Westerberg I."/>
            <person name="Brannstrom I.O."/>
            <person name="Guillou S."/>
            <person name="Cros-Aarteil S."/>
            <person name="Calhoun S."/>
            <person name="Haridas S."/>
            <person name="Kuo A."/>
            <person name="Mondo S."/>
            <person name="Pangilinan J."/>
            <person name="Riley R."/>
            <person name="LaButti K."/>
            <person name="Andreopoulos B."/>
            <person name="Lipzen A."/>
            <person name="Chen C."/>
            <person name="Yan M."/>
            <person name="Daum C."/>
            <person name="Ng V."/>
            <person name="Clum A."/>
            <person name="Steindorff A."/>
            <person name="Ohm R.A."/>
            <person name="Martin F."/>
            <person name="Silar P."/>
            <person name="Natvig D.O."/>
            <person name="Lalanne C."/>
            <person name="Gautier V."/>
            <person name="Ament-Velasquez S.L."/>
            <person name="Kruys A."/>
            <person name="Hutchinson M.I."/>
            <person name="Powell A.J."/>
            <person name="Barry K."/>
            <person name="Miller A.N."/>
            <person name="Grigoriev I.V."/>
            <person name="Debuchy R."/>
            <person name="Gladieux P."/>
            <person name="Hiltunen Thoren M."/>
            <person name="Johannesson H."/>
        </authorList>
    </citation>
    <scope>NUCLEOTIDE SEQUENCE</scope>
    <source>
        <strain evidence="2">SMH4131-1</strain>
    </source>
</reference>
<dbReference type="Proteomes" id="UP001286456">
    <property type="component" value="Unassembled WGS sequence"/>
</dbReference>
<gene>
    <name evidence="2" type="ORF">B0T19DRAFT_398089</name>
</gene>
<proteinExistence type="predicted"/>
<feature type="compositionally biased region" description="Acidic residues" evidence="1">
    <location>
        <begin position="197"/>
        <end position="208"/>
    </location>
</feature>
<comment type="caution">
    <text evidence="2">The sequence shown here is derived from an EMBL/GenBank/DDBJ whole genome shotgun (WGS) entry which is preliminary data.</text>
</comment>
<keyword evidence="3" id="KW-1185">Reference proteome</keyword>
<organism evidence="2 3">
    <name type="scientific">Cercophora scortea</name>
    <dbReference type="NCBI Taxonomy" id="314031"/>
    <lineage>
        <taxon>Eukaryota</taxon>
        <taxon>Fungi</taxon>
        <taxon>Dikarya</taxon>
        <taxon>Ascomycota</taxon>
        <taxon>Pezizomycotina</taxon>
        <taxon>Sordariomycetes</taxon>
        <taxon>Sordariomycetidae</taxon>
        <taxon>Sordariales</taxon>
        <taxon>Lasiosphaeriaceae</taxon>
        <taxon>Cercophora</taxon>
    </lineage>
</organism>
<sequence length="543" mass="59995">MTTAVTTIEVEDGAVAQPDNNPSPENVVIHVWPEDLEAMNYGRKADIISSTAAYVEFPCELVPPCKRGQHVNRHYINKEGHITQPRRIGRYFFVEDALKHDLGALKRGELYTKSEFYKRARAWYKAEIDRRIHREIVEFERKWMQDPNPPAMPYQHDQGAVQRNGVDESKAGAEPVNQEEKTEAAAASPREDSPPIYDDEYDQDEPVTQEEKKTGKRGVKPAKPRLAPTRIQPSRAAKRKVLEAAAERAAKRANRAATPARTKTPAPEPKSLAEAPPTTTTTATTQPPAAATTDKSQPNNINLPPPSPPQETKGDYTLSPLDWALFNEAELHRPHNEILDPTGIDIAYFSHTLEKAIEAKIASLIARRESQAPPGLTIGQAGTGGGLNLLAFYPQPAMQCALERAGIKVQGPFEPAGVFIKDEDWRPASSSEPPTSPGPERMWAVAEVVRRRSTSPMRRVVERVTSAVNMDTMPAVEVPEAEMEISPTLGRWPASGGVEEGEEGQMPVEDLRENIVRVSGLEFAVDLCGSYLGDGRFARFLML</sequence>
<name>A0AAE0IWL8_9PEZI</name>
<feature type="compositionally biased region" description="Basic and acidic residues" evidence="1">
    <location>
        <begin position="178"/>
        <end position="193"/>
    </location>
</feature>